<sequence length="77" mass="8165">MALTLSLSHLALSGFKSCVSSGSSQTPVVDSKHLRVPAIIITPPTPTGMTLSRDARRPELRVHGKDQENLTSTPAVT</sequence>
<reference evidence="3" key="1">
    <citation type="submission" date="2025-08" db="UniProtKB">
        <authorList>
            <consortium name="Ensembl"/>
        </authorList>
    </citation>
    <scope>IDENTIFICATION</scope>
</reference>
<name>A0A674JD85_9SAUR</name>
<protein>
    <submittedName>
        <fullName evidence="3">Uncharacterized protein</fullName>
    </submittedName>
</protein>
<reference evidence="3" key="2">
    <citation type="submission" date="2025-09" db="UniProtKB">
        <authorList>
            <consortium name="Ensembl"/>
        </authorList>
    </citation>
    <scope>IDENTIFICATION</scope>
</reference>
<evidence type="ECO:0000313" key="4">
    <source>
        <dbReference type="Proteomes" id="UP000472274"/>
    </source>
</evidence>
<dbReference type="PANTHER" id="PTHR37455">
    <property type="entry name" value="GENE, 27021-RELATED"/>
    <property type="match status" value="1"/>
</dbReference>
<feature type="compositionally biased region" description="Basic and acidic residues" evidence="1">
    <location>
        <begin position="53"/>
        <end position="68"/>
    </location>
</feature>
<evidence type="ECO:0000256" key="1">
    <source>
        <dbReference type="SAM" id="MobiDB-lite"/>
    </source>
</evidence>
<organism evidence="3 4">
    <name type="scientific">Terrapene triunguis</name>
    <name type="common">Three-toed box turtle</name>
    <dbReference type="NCBI Taxonomy" id="2587831"/>
    <lineage>
        <taxon>Eukaryota</taxon>
        <taxon>Metazoa</taxon>
        <taxon>Chordata</taxon>
        <taxon>Craniata</taxon>
        <taxon>Vertebrata</taxon>
        <taxon>Euteleostomi</taxon>
        <taxon>Archelosauria</taxon>
        <taxon>Testudinata</taxon>
        <taxon>Testudines</taxon>
        <taxon>Cryptodira</taxon>
        <taxon>Durocryptodira</taxon>
        <taxon>Testudinoidea</taxon>
        <taxon>Emydidae</taxon>
        <taxon>Terrapene</taxon>
    </lineage>
</organism>
<dbReference type="PANTHER" id="PTHR37455:SF1">
    <property type="entry name" value="SIMILAR TO 1190005I06RIK PROTEIN"/>
    <property type="match status" value="1"/>
</dbReference>
<evidence type="ECO:0000256" key="2">
    <source>
        <dbReference type="SAM" id="SignalP"/>
    </source>
</evidence>
<dbReference type="InParanoid" id="A0A674JD85"/>
<dbReference type="Ensembl" id="ENSTMTT00000018518.1">
    <property type="protein sequence ID" value="ENSTMTP00000017882.1"/>
    <property type="gene ID" value="ENSTMTG00000013164.1"/>
</dbReference>
<feature type="chain" id="PRO_5025362926" evidence="2">
    <location>
        <begin position="22"/>
        <end position="77"/>
    </location>
</feature>
<keyword evidence="4" id="KW-1185">Reference proteome</keyword>
<dbReference type="Pfam" id="PF15366">
    <property type="entry name" value="DUF4597"/>
    <property type="match status" value="1"/>
</dbReference>
<keyword evidence="2" id="KW-0732">Signal</keyword>
<dbReference type="AlphaFoldDB" id="A0A674JD85"/>
<dbReference type="InterPro" id="IPR027864">
    <property type="entry name" value="DUF4597"/>
</dbReference>
<proteinExistence type="predicted"/>
<dbReference type="Proteomes" id="UP000472274">
    <property type="component" value="Unplaced"/>
</dbReference>
<dbReference type="GeneTree" id="ENSGT01030000235245"/>
<feature type="signal peptide" evidence="2">
    <location>
        <begin position="1"/>
        <end position="21"/>
    </location>
</feature>
<accession>A0A674JD85</accession>
<feature type="region of interest" description="Disordered" evidence="1">
    <location>
        <begin position="41"/>
        <end position="77"/>
    </location>
</feature>
<evidence type="ECO:0000313" key="3">
    <source>
        <dbReference type="Ensembl" id="ENSTMTP00000017882.1"/>
    </source>
</evidence>